<dbReference type="Pfam" id="PF01483">
    <property type="entry name" value="P_proprotein"/>
    <property type="match status" value="1"/>
</dbReference>
<evidence type="ECO:0000259" key="4">
    <source>
        <dbReference type="PROSITE" id="PS51829"/>
    </source>
</evidence>
<evidence type="ECO:0000256" key="3">
    <source>
        <dbReference type="SAM" id="MobiDB-lite"/>
    </source>
</evidence>
<evidence type="ECO:0000256" key="1">
    <source>
        <dbReference type="ARBA" id="ARBA00022670"/>
    </source>
</evidence>
<keyword evidence="2" id="KW-0378">Hydrolase</keyword>
<keyword evidence="1" id="KW-0645">Protease</keyword>
<dbReference type="PROSITE" id="PS51829">
    <property type="entry name" value="P_HOMO_B"/>
    <property type="match status" value="1"/>
</dbReference>
<evidence type="ECO:0000256" key="2">
    <source>
        <dbReference type="ARBA" id="ARBA00022801"/>
    </source>
</evidence>
<accession>A0AB39PWK7</accession>
<protein>
    <submittedName>
        <fullName evidence="5">Proprotein convertase P-domain-containing protein</fullName>
    </submittedName>
</protein>
<dbReference type="GO" id="GO:0004252">
    <property type="term" value="F:serine-type endopeptidase activity"/>
    <property type="evidence" value="ECO:0007669"/>
    <property type="project" value="InterPro"/>
</dbReference>
<feature type="region of interest" description="Disordered" evidence="3">
    <location>
        <begin position="1"/>
        <end position="20"/>
    </location>
</feature>
<dbReference type="EMBL" id="CP163439">
    <property type="protein sequence ID" value="XDQ35172.1"/>
    <property type="molecule type" value="Genomic_DNA"/>
</dbReference>
<dbReference type="AlphaFoldDB" id="A0AB39PWK7"/>
<gene>
    <name evidence="5" type="ORF">AB5J49_18540</name>
</gene>
<dbReference type="Gene3D" id="2.60.120.260">
    <property type="entry name" value="Galactose-binding domain-like"/>
    <property type="match status" value="1"/>
</dbReference>
<organism evidence="5">
    <name type="scientific">Streptomyces sp. R28</name>
    <dbReference type="NCBI Taxonomy" id="3238628"/>
    <lineage>
        <taxon>Bacteria</taxon>
        <taxon>Bacillati</taxon>
        <taxon>Actinomycetota</taxon>
        <taxon>Actinomycetes</taxon>
        <taxon>Kitasatosporales</taxon>
        <taxon>Streptomycetaceae</taxon>
        <taxon>Streptomyces</taxon>
    </lineage>
</organism>
<proteinExistence type="predicted"/>
<evidence type="ECO:0000313" key="5">
    <source>
        <dbReference type="EMBL" id="XDQ35172.1"/>
    </source>
</evidence>
<sequence>MTPVPGRRSATLAARDHTHGDDAHTWKLRVKDASSGATGTLNGWTLTL</sequence>
<name>A0AB39PWK7_9ACTN</name>
<reference evidence="5" key="1">
    <citation type="submission" date="2024-07" db="EMBL/GenBank/DDBJ databases">
        <authorList>
            <person name="Yu S.T."/>
        </authorList>
    </citation>
    <scope>NUCLEOTIDE SEQUENCE</scope>
    <source>
        <strain evidence="5">R28</strain>
    </source>
</reference>
<dbReference type="GO" id="GO:0006508">
    <property type="term" value="P:proteolysis"/>
    <property type="evidence" value="ECO:0007669"/>
    <property type="project" value="UniProtKB-KW"/>
</dbReference>
<dbReference type="RefSeq" id="WP_369169737.1">
    <property type="nucleotide sequence ID" value="NZ_CP163439.1"/>
</dbReference>
<feature type="domain" description="P/Homo B" evidence="4">
    <location>
        <begin position="1"/>
        <end position="48"/>
    </location>
</feature>
<dbReference type="InterPro" id="IPR002884">
    <property type="entry name" value="P_dom"/>
</dbReference>